<organism evidence="2 3">
    <name type="scientific">Paenibacillus wynnii</name>
    <dbReference type="NCBI Taxonomy" id="268407"/>
    <lineage>
        <taxon>Bacteria</taxon>
        <taxon>Bacillati</taxon>
        <taxon>Bacillota</taxon>
        <taxon>Bacilli</taxon>
        <taxon>Bacillales</taxon>
        <taxon>Paenibacillaceae</taxon>
        <taxon>Paenibacillus</taxon>
    </lineage>
</organism>
<dbReference type="RefSeq" id="WP_036647456.1">
    <property type="nucleotide sequence ID" value="NZ_JQCR01000001.1"/>
</dbReference>
<evidence type="ECO:0000313" key="3">
    <source>
        <dbReference type="Proteomes" id="UP000029734"/>
    </source>
</evidence>
<proteinExistence type="predicted"/>
<protein>
    <submittedName>
        <fullName evidence="2">Uncharacterized protein</fullName>
    </submittedName>
</protein>
<dbReference type="OrthoDB" id="2942030at2"/>
<dbReference type="EMBL" id="JQCR01000001">
    <property type="protein sequence ID" value="KGE20797.1"/>
    <property type="molecule type" value="Genomic_DNA"/>
</dbReference>
<dbReference type="Proteomes" id="UP000029734">
    <property type="component" value="Unassembled WGS sequence"/>
</dbReference>
<reference evidence="2 3" key="2">
    <citation type="submission" date="2014-10" db="EMBL/GenBank/DDBJ databases">
        <title>Comparative genomics of the Paenibacillus odorifer group.</title>
        <authorList>
            <person name="Tsai Y.-C."/>
            <person name="Martin N."/>
            <person name="Korlach J."/>
            <person name="Wiedmann M."/>
        </authorList>
    </citation>
    <scope>NUCLEOTIDE SEQUENCE [LARGE SCALE GENOMIC DNA]</scope>
    <source>
        <strain evidence="2 3">DSM 18334</strain>
    </source>
</reference>
<dbReference type="eggNOG" id="ENOG50345TY">
    <property type="taxonomic scope" value="Bacteria"/>
</dbReference>
<keyword evidence="3" id="KW-1185">Reference proteome</keyword>
<evidence type="ECO:0000313" key="2">
    <source>
        <dbReference type="EMBL" id="KGE20797.1"/>
    </source>
</evidence>
<comment type="caution">
    <text evidence="2">The sequence shown here is derived from an EMBL/GenBank/DDBJ whole genome shotgun (WGS) entry which is preliminary data.</text>
</comment>
<reference evidence="2 3" key="1">
    <citation type="submission" date="2014-08" db="EMBL/GenBank/DDBJ databases">
        <authorList>
            <person name="den Bakker H.C."/>
        </authorList>
    </citation>
    <scope>NUCLEOTIDE SEQUENCE [LARGE SCALE GENOMIC DNA]</scope>
    <source>
        <strain evidence="2 3">DSM 18334</strain>
    </source>
</reference>
<name>A0A098MGX2_9BACL</name>
<evidence type="ECO:0000256" key="1">
    <source>
        <dbReference type="SAM" id="MobiDB-lite"/>
    </source>
</evidence>
<dbReference type="STRING" id="268407.PWYN_01045"/>
<sequence length="197" mass="21878">MKFAKLREMEKLSKGNPEKMARYASAKSDYDDTITAMFTEGALFEFVGCPNEGYVKDAEAHAATTGDADDLSRAAILRDRYEAYEDDKTTFKDLRTTATSLRAKLQNGDELTPKDVRDAWRLAKLNASIDNVALYSRIKREQENPSERPPAPAEVKVTAEDVEAAKTAAQRNPSPAIIARYASTKRDYEAQTEGTGE</sequence>
<feature type="region of interest" description="Disordered" evidence="1">
    <location>
        <begin position="140"/>
        <end position="159"/>
    </location>
</feature>
<accession>A0A098MGX2</accession>
<gene>
    <name evidence="2" type="ORF">PWYN_01045</name>
</gene>
<dbReference type="AlphaFoldDB" id="A0A098MGX2"/>